<dbReference type="GO" id="GO:0005737">
    <property type="term" value="C:cytoplasm"/>
    <property type="evidence" value="ECO:0007669"/>
    <property type="project" value="TreeGrafter"/>
</dbReference>
<dbReference type="GO" id="GO:0031145">
    <property type="term" value="P:anaphase-promoting complex-dependent catabolic process"/>
    <property type="evidence" value="ECO:0007669"/>
    <property type="project" value="TreeGrafter"/>
</dbReference>
<dbReference type="Proteomes" id="UP000030665">
    <property type="component" value="Unassembled WGS sequence"/>
</dbReference>
<reference evidence="6" key="1">
    <citation type="submission" date="2014-01" db="EMBL/GenBank/DDBJ databases">
        <authorList>
            <person name="Aslett M."/>
        </authorList>
    </citation>
    <scope>NUCLEOTIDE SEQUENCE</scope>
</reference>
<protein>
    <recommendedName>
        <fullName evidence="3">Cell division cycle protein 27 homolog</fullName>
    </recommendedName>
</protein>
<dbReference type="InterPro" id="IPR019734">
    <property type="entry name" value="TPR_rpt"/>
</dbReference>
<feature type="repeat" description="TPR" evidence="4">
    <location>
        <begin position="367"/>
        <end position="400"/>
    </location>
</feature>
<dbReference type="Gene3D" id="1.25.40.10">
    <property type="entry name" value="Tetratricopeptide repeat domain"/>
    <property type="match status" value="3"/>
</dbReference>
<accession>A0A077Z694</accession>
<comment type="similarity">
    <text evidence="2">Belongs to the APC3/CDC27 family.</text>
</comment>
<dbReference type="PANTHER" id="PTHR12558:SF13">
    <property type="entry name" value="CELL DIVISION CYCLE PROTEIN 27 HOMOLOG"/>
    <property type="match status" value="1"/>
</dbReference>
<dbReference type="SUPFAM" id="SSF48452">
    <property type="entry name" value="TPR-like"/>
    <property type="match status" value="1"/>
</dbReference>
<dbReference type="GO" id="GO:0005680">
    <property type="term" value="C:anaphase-promoting complex"/>
    <property type="evidence" value="ECO:0007669"/>
    <property type="project" value="TreeGrafter"/>
</dbReference>
<dbReference type="STRING" id="36087.A0A077Z694"/>
<evidence type="ECO:0000256" key="5">
    <source>
        <dbReference type="SAM" id="MobiDB-lite"/>
    </source>
</evidence>
<dbReference type="OrthoDB" id="329563at2759"/>
<dbReference type="EMBL" id="HG805970">
    <property type="protein sequence ID" value="CDW55676.1"/>
    <property type="molecule type" value="Genomic_DNA"/>
</dbReference>
<evidence type="ECO:0000313" key="6">
    <source>
        <dbReference type="EMBL" id="CDW55676.1"/>
    </source>
</evidence>
<proteinExistence type="inferred from homology"/>
<keyword evidence="1 4" id="KW-0802">TPR repeat</keyword>
<dbReference type="SMART" id="SM00028">
    <property type="entry name" value="TPR"/>
    <property type="match status" value="5"/>
</dbReference>
<feature type="region of interest" description="Disordered" evidence="5">
    <location>
        <begin position="518"/>
        <end position="579"/>
    </location>
</feature>
<dbReference type="Pfam" id="PF13432">
    <property type="entry name" value="TPR_16"/>
    <property type="match status" value="1"/>
</dbReference>
<evidence type="ECO:0000256" key="3">
    <source>
        <dbReference type="ARBA" id="ARBA00039307"/>
    </source>
</evidence>
<gene>
    <name evidence="6" type="ORF">TTRE_0000394901</name>
</gene>
<reference evidence="6" key="2">
    <citation type="submission" date="2014-03" db="EMBL/GenBank/DDBJ databases">
        <title>The whipworm genome and dual-species transcriptomics of an intimate host-pathogen interaction.</title>
        <authorList>
            <person name="Foth B.J."/>
            <person name="Tsai I.J."/>
            <person name="Reid A.J."/>
            <person name="Bancroft A.J."/>
            <person name="Nichol S."/>
            <person name="Tracey A."/>
            <person name="Holroyd N."/>
            <person name="Cotton J.A."/>
            <person name="Stanley E.J."/>
            <person name="Zarowiecki M."/>
            <person name="Liu J.Z."/>
            <person name="Huckvale T."/>
            <person name="Cooper P.J."/>
            <person name="Grencis R.K."/>
            <person name="Berriman M."/>
        </authorList>
    </citation>
    <scope>NUCLEOTIDE SEQUENCE [LARGE SCALE GENOMIC DNA]</scope>
</reference>
<dbReference type="GO" id="GO:0016567">
    <property type="term" value="P:protein ubiquitination"/>
    <property type="evidence" value="ECO:0007669"/>
    <property type="project" value="TreeGrafter"/>
</dbReference>
<feature type="repeat" description="TPR" evidence="4">
    <location>
        <begin position="469"/>
        <end position="502"/>
    </location>
</feature>
<dbReference type="PANTHER" id="PTHR12558">
    <property type="entry name" value="CELL DIVISION CYCLE 16,23,27"/>
    <property type="match status" value="1"/>
</dbReference>
<dbReference type="AlphaFoldDB" id="A0A077Z694"/>
<evidence type="ECO:0000256" key="2">
    <source>
        <dbReference type="ARBA" id="ARBA00038210"/>
    </source>
</evidence>
<dbReference type="PROSITE" id="PS50005">
    <property type="entry name" value="TPR"/>
    <property type="match status" value="2"/>
</dbReference>
<organism evidence="6 7">
    <name type="scientific">Trichuris trichiura</name>
    <name type="common">Whipworm</name>
    <name type="synonym">Trichocephalus trichiurus</name>
    <dbReference type="NCBI Taxonomy" id="36087"/>
    <lineage>
        <taxon>Eukaryota</taxon>
        <taxon>Metazoa</taxon>
        <taxon>Ecdysozoa</taxon>
        <taxon>Nematoda</taxon>
        <taxon>Enoplea</taxon>
        <taxon>Dorylaimia</taxon>
        <taxon>Trichinellida</taxon>
        <taxon>Trichuridae</taxon>
        <taxon>Trichuris</taxon>
    </lineage>
</organism>
<evidence type="ECO:0000256" key="1">
    <source>
        <dbReference type="ARBA" id="ARBA00022803"/>
    </source>
</evidence>
<feature type="compositionally biased region" description="Acidic residues" evidence="5">
    <location>
        <begin position="523"/>
        <end position="579"/>
    </location>
</feature>
<sequence>MGNYNAAYSILSDMTDLEGAFMGVVFNLLCVCYKRIGLKDKIIDTQKRALAELPYQMSSYRDLIENNANFDALEFFPTCELCLKGQNTSSIDVTLSEPKCETKTPPTQKSRHFFKNTFVWQCEFVVLGYYTRLSARLAAKSSEPPAVKKAKTDSKGSGIRSTANCPSLPRRYHMYEKVVRTASPYLAQYSIEDRLEAEKVRACCLERYFIVDYIYLIRGEIAGFRGDLEATFACYGQISRLTQNSAIVMSSRAKALYDCCERDMAEMGFRHCWKRHPHYVKNMDAYSTLMWQMKLKAELIAWCIAGNAQSIRGKHKEAIKCFTRATQIGRDYALGYCLLGYEYMMTEEYDDAESCFDTATTISFCNSNAWFAYGLLKFKLRDFCLALIYFDRAYRINRSKSLTLCYMCLSADMYGKAKLAAWAAKEILVHGKNQPFCRYVRATYFYKNKEFELALEEMEAFNALAPLNAAAYFLLGRIHLDMGNQHRALMNFSWATTLNPSFKNVRWCARDSDVVQTPLDSIGLEDDNEETEENITNHEEEEEEEEEDEEEDEEDEDEEEEEEDEEELQDEINEILEEQ</sequence>
<name>A0A077Z694_TRITR</name>
<dbReference type="GO" id="GO:0007091">
    <property type="term" value="P:metaphase/anaphase transition of mitotic cell cycle"/>
    <property type="evidence" value="ECO:0007669"/>
    <property type="project" value="TreeGrafter"/>
</dbReference>
<dbReference type="InterPro" id="IPR011990">
    <property type="entry name" value="TPR-like_helical_dom_sf"/>
</dbReference>
<dbReference type="GO" id="GO:0051301">
    <property type="term" value="P:cell division"/>
    <property type="evidence" value="ECO:0007669"/>
    <property type="project" value="TreeGrafter"/>
</dbReference>
<keyword evidence="7" id="KW-1185">Reference proteome</keyword>
<evidence type="ECO:0000313" key="7">
    <source>
        <dbReference type="Proteomes" id="UP000030665"/>
    </source>
</evidence>
<evidence type="ECO:0000256" key="4">
    <source>
        <dbReference type="PROSITE-ProRule" id="PRU00339"/>
    </source>
</evidence>
<dbReference type="Pfam" id="PF13181">
    <property type="entry name" value="TPR_8"/>
    <property type="match status" value="1"/>
</dbReference>